<dbReference type="InterPro" id="IPR050583">
    <property type="entry name" value="Mycobacterial_A85_antigen"/>
</dbReference>
<dbReference type="GO" id="GO:0016747">
    <property type="term" value="F:acyltransferase activity, transferring groups other than amino-acyl groups"/>
    <property type="evidence" value="ECO:0007669"/>
    <property type="project" value="TreeGrafter"/>
</dbReference>
<gene>
    <name evidence="3" type="primary">xynZ_3</name>
    <name evidence="3" type="ORF">Poly21_26850</name>
</gene>
<evidence type="ECO:0000313" key="3">
    <source>
        <dbReference type="EMBL" id="TWU15489.1"/>
    </source>
</evidence>
<evidence type="ECO:0000313" key="4">
    <source>
        <dbReference type="Proteomes" id="UP000319908"/>
    </source>
</evidence>
<dbReference type="Gene3D" id="3.40.50.1820">
    <property type="entry name" value="alpha/beta hydrolase"/>
    <property type="match status" value="1"/>
</dbReference>
<dbReference type="SUPFAM" id="SSF53474">
    <property type="entry name" value="alpha/beta-Hydrolases"/>
    <property type="match status" value="1"/>
</dbReference>
<dbReference type="Pfam" id="PF00756">
    <property type="entry name" value="Esterase"/>
    <property type="match status" value="1"/>
</dbReference>
<dbReference type="Proteomes" id="UP000319908">
    <property type="component" value="Unassembled WGS sequence"/>
</dbReference>
<dbReference type="AlphaFoldDB" id="A0A5C6BXX8"/>
<dbReference type="EC" id="3.2.1.8" evidence="3"/>
<dbReference type="EMBL" id="SJPU01000002">
    <property type="protein sequence ID" value="TWU15489.1"/>
    <property type="molecule type" value="Genomic_DNA"/>
</dbReference>
<dbReference type="OrthoDB" id="184858at2"/>
<keyword evidence="3" id="KW-0378">Hydrolase</keyword>
<keyword evidence="2" id="KW-0732">Signal</keyword>
<dbReference type="PANTHER" id="PTHR48098:SF1">
    <property type="entry name" value="DIACYLGLYCEROL ACYLTRANSFERASE_MYCOLYLTRANSFERASE AG85A"/>
    <property type="match status" value="1"/>
</dbReference>
<feature type="signal peptide" evidence="2">
    <location>
        <begin position="1"/>
        <end position="22"/>
    </location>
</feature>
<reference evidence="3 4" key="1">
    <citation type="journal article" date="2020" name="Antonie Van Leeuwenhoek">
        <title>Rhodopirellula heiligendammensis sp. nov., Rhodopirellula pilleata sp. nov., and Rhodopirellula solitaria sp. nov. isolated from natural or artificial marine surfaces in Northern Germany and California, USA, and emended description of the genus Rhodopirellula.</title>
        <authorList>
            <person name="Kallscheuer N."/>
            <person name="Wiegand S."/>
            <person name="Jogler M."/>
            <person name="Boedeker C."/>
            <person name="Peeters S.H."/>
            <person name="Rast P."/>
            <person name="Heuer A."/>
            <person name="Jetten M.S.M."/>
            <person name="Rohde M."/>
            <person name="Jogler C."/>
        </authorList>
    </citation>
    <scope>NUCLEOTIDE SEQUENCE [LARGE SCALE GENOMIC DNA]</scope>
    <source>
        <strain evidence="3 4">Poly21</strain>
    </source>
</reference>
<feature type="region of interest" description="Disordered" evidence="1">
    <location>
        <begin position="24"/>
        <end position="58"/>
    </location>
</feature>
<feature type="chain" id="PRO_5022789693" evidence="2">
    <location>
        <begin position="23"/>
        <end position="321"/>
    </location>
</feature>
<dbReference type="InterPro" id="IPR000801">
    <property type="entry name" value="Esterase-like"/>
</dbReference>
<protein>
    <submittedName>
        <fullName evidence="3">Endo-1,4-beta-xylanase Z</fullName>
        <ecNumber evidence="3">3.2.1.8</ecNumber>
    </submittedName>
</protein>
<organism evidence="3 4">
    <name type="scientific">Allorhodopirellula heiligendammensis</name>
    <dbReference type="NCBI Taxonomy" id="2714739"/>
    <lineage>
        <taxon>Bacteria</taxon>
        <taxon>Pseudomonadati</taxon>
        <taxon>Planctomycetota</taxon>
        <taxon>Planctomycetia</taxon>
        <taxon>Pirellulales</taxon>
        <taxon>Pirellulaceae</taxon>
        <taxon>Allorhodopirellula</taxon>
    </lineage>
</organism>
<name>A0A5C6BXX8_9BACT</name>
<sequence>MKKTLILILIASLPLVSVVGQAQEQNPERPRQGRRGGGFGVPIELGPDDKQTFPDPADSIVKKRDGIPHGKLEMIDYESKAVGTTRKMNIYTPPGYSSEKKYPVLYLLHGIGGDETEWQRFATPDVLLDNLIADGKAVPMIVVMPNGRAQKNDRAEGNVMASAPSFAAFEKDLLDDVIPTIESRYSVQADREHRALAGLSMGGGQSLNFGLSNLDTFAWVGGFSSAPNMKTSEELVPDPEQTKEQLELLWLSCGNKDGLIGFSQRLQRYLTKNGVPHIWNVDSHGHDPTHWRNNLYHFALLLFQQTSADEQPAAAAKSTSD</sequence>
<evidence type="ECO:0000256" key="2">
    <source>
        <dbReference type="SAM" id="SignalP"/>
    </source>
</evidence>
<dbReference type="InterPro" id="IPR029058">
    <property type="entry name" value="AB_hydrolase_fold"/>
</dbReference>
<keyword evidence="4" id="KW-1185">Reference proteome</keyword>
<accession>A0A5C6BXX8</accession>
<keyword evidence="3" id="KW-0326">Glycosidase</keyword>
<dbReference type="PANTHER" id="PTHR48098">
    <property type="entry name" value="ENTEROCHELIN ESTERASE-RELATED"/>
    <property type="match status" value="1"/>
</dbReference>
<proteinExistence type="predicted"/>
<evidence type="ECO:0000256" key="1">
    <source>
        <dbReference type="SAM" id="MobiDB-lite"/>
    </source>
</evidence>
<dbReference type="GO" id="GO:0031176">
    <property type="term" value="F:endo-1,4-beta-xylanase activity"/>
    <property type="evidence" value="ECO:0007669"/>
    <property type="project" value="UniProtKB-EC"/>
</dbReference>
<comment type="caution">
    <text evidence="3">The sequence shown here is derived from an EMBL/GenBank/DDBJ whole genome shotgun (WGS) entry which is preliminary data.</text>
</comment>